<reference evidence="2 3" key="1">
    <citation type="submission" date="2017-02" db="EMBL/GenBank/DDBJ databases">
        <authorList>
            <person name="Peterson S.W."/>
        </authorList>
    </citation>
    <scope>NUCLEOTIDE SEQUENCE [LARGE SCALE GENOMIC DNA]</scope>
    <source>
        <strain evidence="2 3">CECT 9027</strain>
    </source>
</reference>
<keyword evidence="1" id="KW-1133">Transmembrane helix</keyword>
<keyword evidence="1" id="KW-0812">Transmembrane</keyword>
<evidence type="ECO:0000313" key="3">
    <source>
        <dbReference type="Proteomes" id="UP000189475"/>
    </source>
</evidence>
<evidence type="ECO:0000313" key="2">
    <source>
        <dbReference type="EMBL" id="SJL83237.1"/>
    </source>
</evidence>
<dbReference type="EMBL" id="FUFT01000002">
    <property type="protein sequence ID" value="SJL83237.1"/>
    <property type="molecule type" value="Genomic_DNA"/>
</dbReference>
<dbReference type="InterPro" id="IPR014807">
    <property type="entry name" value="Coa1"/>
</dbReference>
<evidence type="ECO:0000256" key="1">
    <source>
        <dbReference type="SAM" id="Phobius"/>
    </source>
</evidence>
<proteinExistence type="predicted"/>
<keyword evidence="1" id="KW-0472">Membrane</keyword>
<feature type="transmembrane region" description="Helical" evidence="1">
    <location>
        <begin position="41"/>
        <end position="59"/>
    </location>
</feature>
<dbReference type="Pfam" id="PF08695">
    <property type="entry name" value="Coa1"/>
    <property type="match status" value="1"/>
</dbReference>
<dbReference type="AlphaFoldDB" id="A0A1R4B2V4"/>
<dbReference type="RefSeq" id="WP_159439106.1">
    <property type="nucleotide sequence ID" value="NZ_AP024887.1"/>
</dbReference>
<organism evidence="2 3">
    <name type="scientific">Vibrio palustris</name>
    <dbReference type="NCBI Taxonomy" id="1918946"/>
    <lineage>
        <taxon>Bacteria</taxon>
        <taxon>Pseudomonadati</taxon>
        <taxon>Pseudomonadota</taxon>
        <taxon>Gammaproteobacteria</taxon>
        <taxon>Vibrionales</taxon>
        <taxon>Vibrionaceae</taxon>
        <taxon>Vibrio</taxon>
    </lineage>
</organism>
<name>A0A1R4B2V4_9VIBR</name>
<accession>A0A1R4B2V4</accession>
<keyword evidence="3" id="KW-1185">Reference proteome</keyword>
<dbReference type="OrthoDB" id="9815959at2"/>
<gene>
    <name evidence="2" type="ORF">VPAL9027_01200</name>
</gene>
<dbReference type="Proteomes" id="UP000189475">
    <property type="component" value="Unassembled WGS sequence"/>
</dbReference>
<protein>
    <submittedName>
        <fullName evidence="2">Cytochrome oxidase complex assembly protein 1</fullName>
    </submittedName>
</protein>
<feature type="transmembrane region" description="Helical" evidence="1">
    <location>
        <begin position="86"/>
        <end position="110"/>
    </location>
</feature>
<sequence>MENNTSGQGKHADIPSEIQGWNWGAFLLTWVWGIGNNTYRAFWMFCPFVNIIMFIALGLKGNEWAWRHKQWQSVEHFKRVQKKWTIASLVFIGAMLLFFVAMFVGIGGMMKDSKPYQVSLYQVKQSSEVVAKLGTPINSGFVNGNMASSGAGGTANFSYGIEGPKGSGTVYVIASKQFDSWSLQCLVVNYEGSTKRTAIIPC</sequence>